<keyword evidence="1" id="KW-0732">Signal</keyword>
<dbReference type="AlphaFoldDB" id="A0A1B6CDZ6"/>
<gene>
    <name evidence="2" type="ORF">g.6748</name>
</gene>
<feature type="chain" id="PRO_5008580313" evidence="1">
    <location>
        <begin position="22"/>
        <end position="200"/>
    </location>
</feature>
<dbReference type="EMBL" id="GEDC01025624">
    <property type="protein sequence ID" value="JAS11674.1"/>
    <property type="molecule type" value="Transcribed_RNA"/>
</dbReference>
<evidence type="ECO:0000313" key="2">
    <source>
        <dbReference type="EMBL" id="JAS11674.1"/>
    </source>
</evidence>
<reference evidence="2" key="1">
    <citation type="submission" date="2015-12" db="EMBL/GenBank/DDBJ databases">
        <title>De novo transcriptome assembly of four potential Pierce s Disease insect vectors from Arizona vineyards.</title>
        <authorList>
            <person name="Tassone E.E."/>
        </authorList>
    </citation>
    <scope>NUCLEOTIDE SEQUENCE</scope>
</reference>
<sequence length="200" mass="20984">MQVLAFLALVLCVLHSTPCGGKKTKRQPCQHDGDCTQDGFYCFEGDCLPPCGRTGSACENDVDCCYFYGCNSNGKCETVCTAIGEKCSITRFGTDFCCSGSTCKGGVCKALPPCKKLGASCGGYKETCCEGSCIQQKCQTTTNCSNNGDDCDSNDECCSGACVMGECSDCAYEGTECIHGKCCSGSSCFQGMCTQDSTTN</sequence>
<proteinExistence type="predicted"/>
<feature type="signal peptide" evidence="1">
    <location>
        <begin position="1"/>
        <end position="21"/>
    </location>
</feature>
<evidence type="ECO:0000256" key="1">
    <source>
        <dbReference type="SAM" id="SignalP"/>
    </source>
</evidence>
<accession>A0A1B6CDZ6</accession>
<name>A0A1B6CDZ6_9HEMI</name>
<organism evidence="2">
    <name type="scientific">Clastoptera arizonana</name>
    <name type="common">Arizona spittle bug</name>
    <dbReference type="NCBI Taxonomy" id="38151"/>
    <lineage>
        <taxon>Eukaryota</taxon>
        <taxon>Metazoa</taxon>
        <taxon>Ecdysozoa</taxon>
        <taxon>Arthropoda</taxon>
        <taxon>Hexapoda</taxon>
        <taxon>Insecta</taxon>
        <taxon>Pterygota</taxon>
        <taxon>Neoptera</taxon>
        <taxon>Paraneoptera</taxon>
        <taxon>Hemiptera</taxon>
        <taxon>Auchenorrhyncha</taxon>
        <taxon>Cercopoidea</taxon>
        <taxon>Clastopteridae</taxon>
        <taxon>Clastoptera</taxon>
    </lineage>
</organism>
<protein>
    <submittedName>
        <fullName evidence="2">Uncharacterized protein</fullName>
    </submittedName>
</protein>